<comment type="caution">
    <text evidence="1">The sequence shown here is derived from an EMBL/GenBank/DDBJ whole genome shotgun (WGS) entry which is preliminary data.</text>
</comment>
<dbReference type="PANTHER" id="PTHR31973:SF185">
    <property type="entry name" value="TRANSPOSASE, MUDR, PLANT, MULE TRANSPOSASE DOMAIN-CONTAINING PROTEIN"/>
    <property type="match status" value="1"/>
</dbReference>
<evidence type="ECO:0000313" key="2">
    <source>
        <dbReference type="Proteomes" id="UP000235145"/>
    </source>
</evidence>
<reference evidence="1 2" key="1">
    <citation type="journal article" date="2017" name="Nat. Commun.">
        <title>Genome assembly with in vitro proximity ligation data and whole-genome triplication in lettuce.</title>
        <authorList>
            <person name="Reyes-Chin-Wo S."/>
            <person name="Wang Z."/>
            <person name="Yang X."/>
            <person name="Kozik A."/>
            <person name="Arikit S."/>
            <person name="Song C."/>
            <person name="Xia L."/>
            <person name="Froenicke L."/>
            <person name="Lavelle D.O."/>
            <person name="Truco M.J."/>
            <person name="Xia R."/>
            <person name="Zhu S."/>
            <person name="Xu C."/>
            <person name="Xu H."/>
            <person name="Xu X."/>
            <person name="Cox K."/>
            <person name="Korf I."/>
            <person name="Meyers B.C."/>
            <person name="Michelmore R.W."/>
        </authorList>
    </citation>
    <scope>NUCLEOTIDE SEQUENCE [LARGE SCALE GENOMIC DNA]</scope>
    <source>
        <strain evidence="2">cv. Salinas</strain>
        <tissue evidence="1">Seedlings</tissue>
    </source>
</reference>
<dbReference type="PANTHER" id="PTHR31973">
    <property type="entry name" value="POLYPROTEIN, PUTATIVE-RELATED"/>
    <property type="match status" value="1"/>
</dbReference>
<protein>
    <submittedName>
        <fullName evidence="1">Uncharacterized protein</fullName>
    </submittedName>
</protein>
<accession>A0A9R1X811</accession>
<dbReference type="EMBL" id="NBSK02000006">
    <property type="protein sequence ID" value="KAJ0199082.1"/>
    <property type="molecule type" value="Genomic_DNA"/>
</dbReference>
<evidence type="ECO:0000313" key="1">
    <source>
        <dbReference type="EMBL" id="KAJ0199082.1"/>
    </source>
</evidence>
<sequence>MNIFYGIPPIPDCPDPIFEPGPFHGLDPNDDMFFRQTSDNKQQLIFPLSLKATREKFQFKTLQSNKKRYKVYCEIENYSWRLYSKRIDLTDKFEIGTFNNIMGKARSKVWSPNEISRDLNAFLEINVSYKQAWCAKQYAMELLLGSSKECFSKLSIYFHNLKKHNPDRVAYIQTYFHNMLLGARWCPFEGGVLREPYCMQ</sequence>
<organism evidence="1 2">
    <name type="scientific">Lactuca sativa</name>
    <name type="common">Garden lettuce</name>
    <dbReference type="NCBI Taxonomy" id="4236"/>
    <lineage>
        <taxon>Eukaryota</taxon>
        <taxon>Viridiplantae</taxon>
        <taxon>Streptophyta</taxon>
        <taxon>Embryophyta</taxon>
        <taxon>Tracheophyta</taxon>
        <taxon>Spermatophyta</taxon>
        <taxon>Magnoliopsida</taxon>
        <taxon>eudicotyledons</taxon>
        <taxon>Gunneridae</taxon>
        <taxon>Pentapetalae</taxon>
        <taxon>asterids</taxon>
        <taxon>campanulids</taxon>
        <taxon>Asterales</taxon>
        <taxon>Asteraceae</taxon>
        <taxon>Cichorioideae</taxon>
        <taxon>Cichorieae</taxon>
        <taxon>Lactucinae</taxon>
        <taxon>Lactuca</taxon>
    </lineage>
</organism>
<name>A0A9R1X811_LACSA</name>
<dbReference type="Proteomes" id="UP000235145">
    <property type="component" value="Unassembled WGS sequence"/>
</dbReference>
<proteinExistence type="predicted"/>
<dbReference type="AlphaFoldDB" id="A0A9R1X811"/>
<gene>
    <name evidence="1" type="ORF">LSAT_V11C600319630</name>
</gene>
<keyword evidence="2" id="KW-1185">Reference proteome</keyword>